<proteinExistence type="predicted"/>
<gene>
    <name evidence="1" type="ORF">LCGC14_2549440</name>
</gene>
<reference evidence="1" key="1">
    <citation type="journal article" date="2015" name="Nature">
        <title>Complex archaea that bridge the gap between prokaryotes and eukaryotes.</title>
        <authorList>
            <person name="Spang A."/>
            <person name="Saw J.H."/>
            <person name="Jorgensen S.L."/>
            <person name="Zaremba-Niedzwiedzka K."/>
            <person name="Martijn J."/>
            <person name="Lind A.E."/>
            <person name="van Eijk R."/>
            <person name="Schleper C."/>
            <person name="Guy L."/>
            <person name="Ettema T.J."/>
        </authorList>
    </citation>
    <scope>NUCLEOTIDE SEQUENCE</scope>
</reference>
<name>A0A0F9BB63_9ZZZZ</name>
<evidence type="ECO:0000313" key="1">
    <source>
        <dbReference type="EMBL" id="KKL11077.1"/>
    </source>
</evidence>
<sequence length="79" mass="8792">MPITKENYQITATDLQGLVLRLNSILSRLSDRLDKLEGLRTELETKSGTFDGDITAKNITAKGSVLVNDSNEDRIHSME</sequence>
<dbReference type="EMBL" id="LAZR01041800">
    <property type="protein sequence ID" value="KKL11077.1"/>
    <property type="molecule type" value="Genomic_DNA"/>
</dbReference>
<accession>A0A0F9BB63</accession>
<protein>
    <submittedName>
        <fullName evidence="1">Uncharacterized protein</fullName>
    </submittedName>
</protein>
<dbReference type="AlphaFoldDB" id="A0A0F9BB63"/>
<comment type="caution">
    <text evidence="1">The sequence shown here is derived from an EMBL/GenBank/DDBJ whole genome shotgun (WGS) entry which is preliminary data.</text>
</comment>
<organism evidence="1">
    <name type="scientific">marine sediment metagenome</name>
    <dbReference type="NCBI Taxonomy" id="412755"/>
    <lineage>
        <taxon>unclassified sequences</taxon>
        <taxon>metagenomes</taxon>
        <taxon>ecological metagenomes</taxon>
    </lineage>
</organism>